<keyword evidence="4" id="KW-0479">Metal-binding</keyword>
<comment type="cofactor">
    <cofactor evidence="8">
        <name>tungstopterin</name>
        <dbReference type="ChEBI" id="CHEBI:30402"/>
    </cofactor>
</comment>
<dbReference type="GO" id="GO:0046872">
    <property type="term" value="F:metal ion binding"/>
    <property type="evidence" value="ECO:0007669"/>
    <property type="project" value="UniProtKB-KW"/>
</dbReference>
<comment type="cofactor">
    <cofactor evidence="1">
        <name>[4Fe-4S] cluster</name>
        <dbReference type="ChEBI" id="CHEBI:49883"/>
    </cofactor>
</comment>
<evidence type="ECO:0000256" key="6">
    <source>
        <dbReference type="ARBA" id="ARBA00023004"/>
    </source>
</evidence>
<evidence type="ECO:0000259" key="9">
    <source>
        <dbReference type="SMART" id="SM00790"/>
    </source>
</evidence>
<reference evidence="10 11" key="1">
    <citation type="submission" date="2015-11" db="EMBL/GenBank/DDBJ databases">
        <title>Genome sequence of Pyrodictium occultum PL-19, a marine hyperthermophilic archaeon isolated from Volcano, Italy.</title>
        <authorList>
            <person name="Utturkar S."/>
            <person name="Huber H."/>
            <person name="Leptihn S."/>
            <person name="Brown S."/>
            <person name="Stetter K.O."/>
            <person name="Podar M."/>
        </authorList>
    </citation>
    <scope>NUCLEOTIDE SEQUENCE [LARGE SCALE GENOMIC DNA]</scope>
    <source>
        <strain evidence="10 11">PL-19</strain>
    </source>
</reference>
<evidence type="ECO:0000256" key="2">
    <source>
        <dbReference type="ARBA" id="ARBA00011032"/>
    </source>
</evidence>
<evidence type="ECO:0000256" key="4">
    <source>
        <dbReference type="ARBA" id="ARBA00022723"/>
    </source>
</evidence>
<dbReference type="SMART" id="SM00790">
    <property type="entry name" value="AFOR_N"/>
    <property type="match status" value="1"/>
</dbReference>
<dbReference type="InterPro" id="IPR036503">
    <property type="entry name" value="Ald_Fedxn_OxRdtase_N_sf"/>
</dbReference>
<dbReference type="GO" id="GO:0051539">
    <property type="term" value="F:4 iron, 4 sulfur cluster binding"/>
    <property type="evidence" value="ECO:0007669"/>
    <property type="project" value="UniProtKB-KW"/>
</dbReference>
<dbReference type="SUPFAM" id="SSF56228">
    <property type="entry name" value="Aldehyde ferredoxin oxidoreductase, N-terminal domain"/>
    <property type="match status" value="1"/>
</dbReference>
<dbReference type="GO" id="GO:0009055">
    <property type="term" value="F:electron transfer activity"/>
    <property type="evidence" value="ECO:0007669"/>
    <property type="project" value="InterPro"/>
</dbReference>
<evidence type="ECO:0000256" key="7">
    <source>
        <dbReference type="ARBA" id="ARBA00023014"/>
    </source>
</evidence>
<protein>
    <submittedName>
        <fullName evidence="10">Aldehyde:ferredoxin oxidoreductase</fullName>
    </submittedName>
</protein>
<dbReference type="InterPro" id="IPR013983">
    <property type="entry name" value="Ald_Fedxn_OxRdtase_N"/>
</dbReference>
<dbReference type="Pfam" id="PF01314">
    <property type="entry name" value="AFOR_C"/>
    <property type="match status" value="1"/>
</dbReference>
<dbReference type="PANTHER" id="PTHR30038:SF5">
    <property type="entry name" value="ALDEHYDE FERREDOXIN OXIDOREDUCTASE"/>
    <property type="match status" value="1"/>
</dbReference>
<evidence type="ECO:0000256" key="5">
    <source>
        <dbReference type="ARBA" id="ARBA00023002"/>
    </source>
</evidence>
<gene>
    <name evidence="10" type="ORF">CF15_01535</name>
</gene>
<dbReference type="Gene3D" id="3.60.9.10">
    <property type="entry name" value="Aldehyde ferredoxin oxidoreductase, N-terminal domain"/>
    <property type="match status" value="1"/>
</dbReference>
<keyword evidence="6" id="KW-0408">Iron</keyword>
<name>A0A0V8RUC2_PYROC</name>
<evidence type="ECO:0000313" key="11">
    <source>
        <dbReference type="Proteomes" id="UP000053352"/>
    </source>
</evidence>
<comment type="caution">
    <text evidence="10">The sequence shown here is derived from an EMBL/GenBank/DDBJ whole genome shotgun (WGS) entry which is preliminary data.</text>
</comment>
<dbReference type="Gene3D" id="1.10.569.10">
    <property type="entry name" value="Aldehyde Ferredoxin Oxidoreductase Protein, subunit A, domain 2"/>
    <property type="match status" value="1"/>
</dbReference>
<dbReference type="GO" id="GO:0016625">
    <property type="term" value="F:oxidoreductase activity, acting on the aldehyde or oxo group of donors, iron-sulfur protein as acceptor"/>
    <property type="evidence" value="ECO:0007669"/>
    <property type="project" value="InterPro"/>
</dbReference>
<evidence type="ECO:0000313" key="10">
    <source>
        <dbReference type="EMBL" id="KSW11546.1"/>
    </source>
</evidence>
<dbReference type="AlphaFoldDB" id="A0A0V8RUC2"/>
<dbReference type="SUPFAM" id="SSF48310">
    <property type="entry name" value="Aldehyde ferredoxin oxidoreductase, C-terminal domains"/>
    <property type="match status" value="1"/>
</dbReference>
<keyword evidence="11" id="KW-1185">Reference proteome</keyword>
<keyword evidence="3" id="KW-0004">4Fe-4S</keyword>
<dbReference type="InterPro" id="IPR001203">
    <property type="entry name" value="OxRdtase_Ald_Fedxn_C"/>
</dbReference>
<dbReference type="Gene3D" id="1.10.599.10">
    <property type="entry name" value="Aldehyde Ferredoxin Oxidoreductase Protein, subunit A, domain 3"/>
    <property type="match status" value="1"/>
</dbReference>
<dbReference type="PANTHER" id="PTHR30038">
    <property type="entry name" value="ALDEHYDE FERREDOXIN OXIDOREDUCTASE"/>
    <property type="match status" value="1"/>
</dbReference>
<evidence type="ECO:0000256" key="1">
    <source>
        <dbReference type="ARBA" id="ARBA00001966"/>
    </source>
</evidence>
<evidence type="ECO:0000256" key="8">
    <source>
        <dbReference type="ARBA" id="ARBA00049934"/>
    </source>
</evidence>
<sequence length="610" mass="67426">MGSNPYGWSGRILWADLSRGEFREWRYPGEMARLFIGGRGFAAKILWEFLEPGADPLGPRNLFIAAVGPITGLPGPNTGKLVVAAKSPLTGGYGDGNIGSWAAVQLRAAGWDAIVVEGAAEKPSILVVEDDKAWLEPAEDLWGLDTFQAYDRLVERYGRDAGILLIGPAGENLVRFATVVAQKGRSGGRPGLGAVMGSKRLKAIVVRGSRRPEVFDRDALMKAASEAIRAVRQSPSYGFWMRQGTMATVEWAQEASVLPAYNFREGVFEGYRGISGSYMEKIEVDLRSCPLCVMPCGHVIEDEEGRRVELDYENVAMLGSNLGISRLEEAAVLNRLADLYGLDTISLGGTLGYALEAAERGKLELDAGWGETRKIAGLVQDIALRRGVGDLLAEGSARASRKIGETWYAMHVKGLEVSAYDCHAAPGMALAYATSPIGAHHKDAWLIAWEVQHGRMEYSREKVRKLIELQRLRGGLFETAVACRFPVVETGIDPEYFIRLLRAATGLDITMEYMNEVADRVYALIRMIWVREHGGWSIEMDMPPERWFREPLTKGPLKGAKLDRDRFLEMLRMYYEERGWAPNGVPLPETLRRLGLEDAVPLAEKHAQRG</sequence>
<evidence type="ECO:0000256" key="3">
    <source>
        <dbReference type="ARBA" id="ARBA00022485"/>
    </source>
</evidence>
<dbReference type="InterPro" id="IPR013985">
    <property type="entry name" value="Ald_Fedxn_OxRdtase_dom3"/>
</dbReference>
<dbReference type="InterPro" id="IPR036021">
    <property type="entry name" value="Tungsten_al_ferr_oxy-like_C"/>
</dbReference>
<dbReference type="Pfam" id="PF02730">
    <property type="entry name" value="AFOR_N"/>
    <property type="match status" value="1"/>
</dbReference>
<dbReference type="Proteomes" id="UP000053352">
    <property type="component" value="Unassembled WGS sequence"/>
</dbReference>
<dbReference type="InterPro" id="IPR013984">
    <property type="entry name" value="Ald_Fedxn_OxRdtase_dom2"/>
</dbReference>
<dbReference type="InterPro" id="IPR051919">
    <property type="entry name" value="W-dependent_AOR"/>
</dbReference>
<feature type="domain" description="Aldehyde ferredoxin oxidoreductase N-terminal" evidence="9">
    <location>
        <begin position="8"/>
        <end position="210"/>
    </location>
</feature>
<proteinExistence type="inferred from homology"/>
<keyword evidence="7" id="KW-0411">Iron-sulfur</keyword>
<comment type="similarity">
    <text evidence="2">Belongs to the AOR/FOR family.</text>
</comment>
<accession>A0A0V8RUC2</accession>
<dbReference type="RefSeq" id="WP_058370222.1">
    <property type="nucleotide sequence ID" value="NZ_LNTB01000001.1"/>
</dbReference>
<dbReference type="EMBL" id="LNTB01000001">
    <property type="protein sequence ID" value="KSW11546.1"/>
    <property type="molecule type" value="Genomic_DNA"/>
</dbReference>
<keyword evidence="5" id="KW-0560">Oxidoreductase</keyword>
<dbReference type="STRING" id="2309.CF15_01535"/>
<organism evidence="10 11">
    <name type="scientific">Pyrodictium occultum</name>
    <dbReference type="NCBI Taxonomy" id="2309"/>
    <lineage>
        <taxon>Archaea</taxon>
        <taxon>Thermoproteota</taxon>
        <taxon>Thermoprotei</taxon>
        <taxon>Desulfurococcales</taxon>
        <taxon>Pyrodictiaceae</taxon>
        <taxon>Pyrodictium</taxon>
    </lineage>
</organism>